<dbReference type="SUPFAM" id="SSF46689">
    <property type="entry name" value="Homeodomain-like"/>
    <property type="match status" value="2"/>
</dbReference>
<dbReference type="InterPro" id="IPR009057">
    <property type="entry name" value="Homeodomain-like_sf"/>
</dbReference>
<keyword evidence="6" id="KW-1185">Reference proteome</keyword>
<dbReference type="OrthoDB" id="9816011at2"/>
<dbReference type="Pfam" id="PF12833">
    <property type="entry name" value="HTH_18"/>
    <property type="match status" value="1"/>
</dbReference>
<dbReference type="SMART" id="SM00342">
    <property type="entry name" value="HTH_ARAC"/>
    <property type="match status" value="1"/>
</dbReference>
<evidence type="ECO:0000313" key="6">
    <source>
        <dbReference type="Proteomes" id="UP000198582"/>
    </source>
</evidence>
<dbReference type="STRING" id="394193.SAMN04489732_12074"/>
<dbReference type="PROSITE" id="PS00041">
    <property type="entry name" value="HTH_ARAC_FAMILY_1"/>
    <property type="match status" value="1"/>
</dbReference>
<dbReference type="GO" id="GO:0043565">
    <property type="term" value="F:sequence-specific DNA binding"/>
    <property type="evidence" value="ECO:0007669"/>
    <property type="project" value="InterPro"/>
</dbReference>
<dbReference type="AlphaFoldDB" id="A0A1H8YK32"/>
<reference evidence="5 6" key="1">
    <citation type="submission" date="2016-10" db="EMBL/GenBank/DDBJ databases">
        <authorList>
            <person name="de Groot N.N."/>
        </authorList>
    </citation>
    <scope>NUCLEOTIDE SEQUENCE [LARGE SCALE GENOMIC DNA]</scope>
    <source>
        <strain evidence="5 6">DSM 44993</strain>
    </source>
</reference>
<dbReference type="PRINTS" id="PR00032">
    <property type="entry name" value="HTHARAC"/>
</dbReference>
<evidence type="ECO:0000256" key="3">
    <source>
        <dbReference type="ARBA" id="ARBA00023163"/>
    </source>
</evidence>
<organism evidence="5 6">
    <name type="scientific">Amycolatopsis saalfeldensis</name>
    <dbReference type="NCBI Taxonomy" id="394193"/>
    <lineage>
        <taxon>Bacteria</taxon>
        <taxon>Bacillati</taxon>
        <taxon>Actinomycetota</taxon>
        <taxon>Actinomycetes</taxon>
        <taxon>Pseudonocardiales</taxon>
        <taxon>Pseudonocardiaceae</taxon>
        <taxon>Amycolatopsis</taxon>
    </lineage>
</organism>
<feature type="domain" description="HTH araC/xylS-type" evidence="4">
    <location>
        <begin position="10"/>
        <end position="108"/>
    </location>
</feature>
<accession>A0A1H8YK32</accession>
<keyword evidence="2 5" id="KW-0238">DNA-binding</keyword>
<proteinExistence type="predicted"/>
<evidence type="ECO:0000256" key="2">
    <source>
        <dbReference type="ARBA" id="ARBA00023125"/>
    </source>
</evidence>
<keyword evidence="1" id="KW-0805">Transcription regulation</keyword>
<evidence type="ECO:0000259" key="4">
    <source>
        <dbReference type="PROSITE" id="PS01124"/>
    </source>
</evidence>
<dbReference type="Proteomes" id="UP000198582">
    <property type="component" value="Unassembled WGS sequence"/>
</dbReference>
<gene>
    <name evidence="5" type="ORF">SAMN04489732_12074</name>
</gene>
<dbReference type="InterPro" id="IPR018060">
    <property type="entry name" value="HTH_AraC"/>
</dbReference>
<dbReference type="PANTHER" id="PTHR46796">
    <property type="entry name" value="HTH-TYPE TRANSCRIPTIONAL ACTIVATOR RHAS-RELATED"/>
    <property type="match status" value="1"/>
</dbReference>
<keyword evidence="3" id="KW-0804">Transcription</keyword>
<evidence type="ECO:0000256" key="1">
    <source>
        <dbReference type="ARBA" id="ARBA00023015"/>
    </source>
</evidence>
<dbReference type="InterPro" id="IPR018062">
    <property type="entry name" value="HTH_AraC-typ_CS"/>
</dbReference>
<dbReference type="Gene3D" id="1.10.10.60">
    <property type="entry name" value="Homeodomain-like"/>
    <property type="match status" value="2"/>
</dbReference>
<protein>
    <submittedName>
        <fullName evidence="5">AraC-type DNA-binding protein</fullName>
    </submittedName>
</protein>
<dbReference type="RefSeq" id="WP_091625634.1">
    <property type="nucleotide sequence ID" value="NZ_FOEF01000020.1"/>
</dbReference>
<dbReference type="InterPro" id="IPR050204">
    <property type="entry name" value="AraC_XylS_family_regulators"/>
</dbReference>
<dbReference type="InterPro" id="IPR020449">
    <property type="entry name" value="Tscrpt_reg_AraC-type_HTH"/>
</dbReference>
<dbReference type="GO" id="GO:0003700">
    <property type="term" value="F:DNA-binding transcription factor activity"/>
    <property type="evidence" value="ECO:0007669"/>
    <property type="project" value="InterPro"/>
</dbReference>
<dbReference type="EMBL" id="FOEF01000020">
    <property type="protein sequence ID" value="SEP52411.1"/>
    <property type="molecule type" value="Genomic_DNA"/>
</dbReference>
<sequence>MEGAIEQAVGRAIVSMRENFGDQLTVDDMARAAMFSKFHFTRIFQRVTGVSPGRFLSAVRLQEAKRLLATTSLTVTEISHQVGYASVGTFSSRFRCCVGVSPTMYREVGGFPSRACVENRGRAPVRRCGTVCGRIRPPLEAKAGLVFVGLFRDRLPQGQPVRCMILQEPGPFVLEKVPPGSWYLLSHSVAADRHEVIRGPLDDDPGLFVGSRGPVTVRSDVPVRVADIWLTPARVFDPPVLLALLDLRAAAFRKRIC</sequence>
<evidence type="ECO:0000313" key="5">
    <source>
        <dbReference type="EMBL" id="SEP52411.1"/>
    </source>
</evidence>
<name>A0A1H8YK32_9PSEU</name>
<dbReference type="PROSITE" id="PS01124">
    <property type="entry name" value="HTH_ARAC_FAMILY_2"/>
    <property type="match status" value="1"/>
</dbReference>